<dbReference type="InterPro" id="IPR017853">
    <property type="entry name" value="GH"/>
</dbReference>
<feature type="non-terminal residue" evidence="16">
    <location>
        <position position="1"/>
    </location>
</feature>
<dbReference type="Gene3D" id="2.60.40.1180">
    <property type="entry name" value="Golgi alpha-mannosidase II"/>
    <property type="match status" value="2"/>
</dbReference>
<feature type="domain" description="DUF5110" evidence="14">
    <location>
        <begin position="897"/>
        <end position="950"/>
    </location>
</feature>
<dbReference type="Pfam" id="PF13802">
    <property type="entry name" value="Gal_mutarotas_2"/>
    <property type="match status" value="1"/>
</dbReference>
<dbReference type="GO" id="GO:0090599">
    <property type="term" value="F:alpha-glucosidase activity"/>
    <property type="evidence" value="ECO:0007669"/>
    <property type="project" value="TreeGrafter"/>
</dbReference>
<dbReference type="Proteomes" id="UP000030764">
    <property type="component" value="Unassembled WGS sequence"/>
</dbReference>
<dbReference type="AlphaFoldDB" id="A0A085MAI6"/>
<evidence type="ECO:0000256" key="8">
    <source>
        <dbReference type="ARBA" id="ARBA00023295"/>
    </source>
</evidence>
<dbReference type="InterPro" id="IPR048395">
    <property type="entry name" value="Glyco_hydro_31_C"/>
</dbReference>
<dbReference type="InterPro" id="IPR013780">
    <property type="entry name" value="Glyco_hydro_b"/>
</dbReference>
<dbReference type="CDD" id="cd14752">
    <property type="entry name" value="GH31_N"/>
    <property type="match status" value="1"/>
</dbReference>
<evidence type="ECO:0000256" key="3">
    <source>
        <dbReference type="ARBA" id="ARBA00007806"/>
    </source>
</evidence>
<feature type="region of interest" description="Disordered" evidence="11">
    <location>
        <begin position="225"/>
        <end position="249"/>
    </location>
</feature>
<dbReference type="InterPro" id="IPR030458">
    <property type="entry name" value="Glyco_hydro_31_AS"/>
</dbReference>
<evidence type="ECO:0000256" key="1">
    <source>
        <dbReference type="ARBA" id="ARBA00004240"/>
    </source>
</evidence>
<feature type="domain" description="Glycosyl hydrolase family 31 C-terminal" evidence="15">
    <location>
        <begin position="791"/>
        <end position="879"/>
    </location>
</feature>
<evidence type="ECO:0000256" key="7">
    <source>
        <dbReference type="ARBA" id="ARBA00023180"/>
    </source>
</evidence>
<evidence type="ECO:0000259" key="14">
    <source>
        <dbReference type="Pfam" id="PF17137"/>
    </source>
</evidence>
<dbReference type="EMBL" id="KL363210">
    <property type="protein sequence ID" value="KFD54232.1"/>
    <property type="molecule type" value="Genomic_DNA"/>
</dbReference>
<dbReference type="PANTHER" id="PTHR22762">
    <property type="entry name" value="ALPHA-GLUCOSIDASE"/>
    <property type="match status" value="1"/>
</dbReference>
<comment type="pathway">
    <text evidence="2">Glycan metabolism; N-glycan metabolism.</text>
</comment>
<comment type="subcellular location">
    <subcellularLocation>
        <location evidence="1">Endoplasmic reticulum</location>
    </subcellularLocation>
</comment>
<evidence type="ECO:0000256" key="5">
    <source>
        <dbReference type="ARBA" id="ARBA00022801"/>
    </source>
</evidence>
<evidence type="ECO:0000256" key="4">
    <source>
        <dbReference type="ARBA" id="ARBA00022729"/>
    </source>
</evidence>
<dbReference type="SUPFAM" id="SSF74650">
    <property type="entry name" value="Galactose mutarotase-like"/>
    <property type="match status" value="1"/>
</dbReference>
<keyword evidence="8 10" id="KW-0326">Glycosidase</keyword>
<dbReference type="Pfam" id="PF21365">
    <property type="entry name" value="Glyco_hydro_31_3rd"/>
    <property type="match status" value="1"/>
</dbReference>
<dbReference type="PANTHER" id="PTHR22762:SF54">
    <property type="entry name" value="BCDNA.GH04962"/>
    <property type="match status" value="1"/>
</dbReference>
<accession>A0A085MAI6</accession>
<dbReference type="Pfam" id="PF17137">
    <property type="entry name" value="DUF5110"/>
    <property type="match status" value="1"/>
</dbReference>
<name>A0A085MAI6_9BILA</name>
<evidence type="ECO:0000256" key="6">
    <source>
        <dbReference type="ARBA" id="ARBA00022824"/>
    </source>
</evidence>
<keyword evidence="5 10" id="KW-0378">Hydrolase</keyword>
<keyword evidence="4" id="KW-0732">Signal</keyword>
<dbReference type="GO" id="GO:0005783">
    <property type="term" value="C:endoplasmic reticulum"/>
    <property type="evidence" value="ECO:0007669"/>
    <property type="project" value="UniProtKB-SubCell"/>
</dbReference>
<evidence type="ECO:0000313" key="17">
    <source>
        <dbReference type="Proteomes" id="UP000030764"/>
    </source>
</evidence>
<evidence type="ECO:0000259" key="13">
    <source>
        <dbReference type="Pfam" id="PF13802"/>
    </source>
</evidence>
<dbReference type="SUPFAM" id="SSF51445">
    <property type="entry name" value="(Trans)glycosidases"/>
    <property type="match status" value="1"/>
</dbReference>
<proteinExistence type="inferred from homology"/>
<dbReference type="CDD" id="cd06603">
    <property type="entry name" value="GH31_GANC_GANAB_alpha"/>
    <property type="match status" value="1"/>
</dbReference>
<feature type="domain" description="Glycoside hydrolase family 31 TIM barrel" evidence="12">
    <location>
        <begin position="456"/>
        <end position="783"/>
    </location>
</feature>
<gene>
    <name evidence="16" type="ORF">M513_05009</name>
</gene>
<feature type="domain" description="Glycoside hydrolase family 31 N-terminal" evidence="13">
    <location>
        <begin position="139"/>
        <end position="393"/>
    </location>
</feature>
<dbReference type="InterPro" id="IPR033403">
    <property type="entry name" value="DUF5110"/>
</dbReference>
<dbReference type="Gene3D" id="3.20.20.80">
    <property type="entry name" value="Glycosidases"/>
    <property type="match status" value="1"/>
</dbReference>
<dbReference type="SUPFAM" id="SSF51011">
    <property type="entry name" value="Glycosyl hydrolase domain"/>
    <property type="match status" value="1"/>
</dbReference>
<dbReference type="InterPro" id="IPR025887">
    <property type="entry name" value="Glyco_hydro_31_N_dom"/>
</dbReference>
<evidence type="ECO:0000256" key="9">
    <source>
        <dbReference type="ARBA" id="ARBA00042895"/>
    </source>
</evidence>
<evidence type="ECO:0000313" key="16">
    <source>
        <dbReference type="EMBL" id="KFD54232.1"/>
    </source>
</evidence>
<evidence type="ECO:0000256" key="11">
    <source>
        <dbReference type="SAM" id="MobiDB-lite"/>
    </source>
</evidence>
<evidence type="ECO:0000259" key="15">
    <source>
        <dbReference type="Pfam" id="PF21365"/>
    </source>
</evidence>
<protein>
    <recommendedName>
        <fullName evidence="9">Glucosidase II subunit alpha</fullName>
    </recommendedName>
</protein>
<dbReference type="FunFam" id="2.60.40.1180:FF:000023">
    <property type="entry name" value="neutral alpha-glucosidase AB isoform X2"/>
    <property type="match status" value="1"/>
</dbReference>
<comment type="similarity">
    <text evidence="3 10">Belongs to the glycosyl hydrolase 31 family.</text>
</comment>
<dbReference type="GO" id="GO:0030246">
    <property type="term" value="F:carbohydrate binding"/>
    <property type="evidence" value="ECO:0007669"/>
    <property type="project" value="InterPro"/>
</dbReference>
<reference evidence="16 17" key="1">
    <citation type="journal article" date="2014" name="Nat. Genet.">
        <title>Genome and transcriptome of the porcine whipworm Trichuris suis.</title>
        <authorList>
            <person name="Jex A.R."/>
            <person name="Nejsum P."/>
            <person name="Schwarz E.M."/>
            <person name="Hu L."/>
            <person name="Young N.D."/>
            <person name="Hall R.S."/>
            <person name="Korhonen P.K."/>
            <person name="Liao S."/>
            <person name="Thamsborg S."/>
            <person name="Xia J."/>
            <person name="Xu P."/>
            <person name="Wang S."/>
            <person name="Scheerlinck J.P."/>
            <person name="Hofmann A."/>
            <person name="Sternberg P.W."/>
            <person name="Wang J."/>
            <person name="Gasser R.B."/>
        </authorList>
    </citation>
    <scope>NUCLEOTIDE SEQUENCE [LARGE SCALE GENOMIC DNA]</scope>
    <source>
        <strain evidence="16">DCEP-RM93M</strain>
    </source>
</reference>
<dbReference type="InterPro" id="IPR011013">
    <property type="entry name" value="Gal_mutarotase_sf_dom"/>
</dbReference>
<keyword evidence="17" id="KW-1185">Reference proteome</keyword>
<evidence type="ECO:0000256" key="10">
    <source>
        <dbReference type="RuleBase" id="RU361185"/>
    </source>
</evidence>
<keyword evidence="6" id="KW-0256">Endoplasmic reticulum</keyword>
<evidence type="ECO:0000259" key="12">
    <source>
        <dbReference type="Pfam" id="PF01055"/>
    </source>
</evidence>
<dbReference type="InterPro" id="IPR000322">
    <property type="entry name" value="Glyco_hydro_31_TIM"/>
</dbReference>
<evidence type="ECO:0000256" key="2">
    <source>
        <dbReference type="ARBA" id="ARBA00004833"/>
    </source>
</evidence>
<dbReference type="PROSITE" id="PS00129">
    <property type="entry name" value="GLYCOSYL_HYDROL_F31_1"/>
    <property type="match status" value="1"/>
</dbReference>
<dbReference type="Gene3D" id="2.60.40.1760">
    <property type="entry name" value="glycosyl hydrolase (family 31)"/>
    <property type="match status" value="1"/>
</dbReference>
<dbReference type="GO" id="GO:0005975">
    <property type="term" value="P:carbohydrate metabolic process"/>
    <property type="evidence" value="ECO:0007669"/>
    <property type="project" value="InterPro"/>
</dbReference>
<dbReference type="Pfam" id="PF01055">
    <property type="entry name" value="Glyco_hydro_31_2nd"/>
    <property type="match status" value="1"/>
</dbReference>
<organism evidence="16 17">
    <name type="scientific">Trichuris suis</name>
    <name type="common">pig whipworm</name>
    <dbReference type="NCBI Taxonomy" id="68888"/>
    <lineage>
        <taxon>Eukaryota</taxon>
        <taxon>Metazoa</taxon>
        <taxon>Ecdysozoa</taxon>
        <taxon>Nematoda</taxon>
        <taxon>Enoplea</taxon>
        <taxon>Dorylaimia</taxon>
        <taxon>Trichinellida</taxon>
        <taxon>Trichuridae</taxon>
        <taxon>Trichuris</taxon>
    </lineage>
</organism>
<sequence length="1022" mass="116613">LLIPEHPNTVLLLVVSKFSLTLCHWYIYHFAKNIEDICLLSLRQVYCSLRLETSEAMGKRILLLLSFAITLCMGVDRSNFKKCSQSSFCRRQKQFNPGTSPYNVLPTSASVKGSTFTAKVVDQRDSGQLTLRVINIPGGVARLILEEENPIRERYRPLHALTQQPNEEKFSNTKVDSMEAILEISNGHKVVITYSPFRVDLFSAGQLVISFNGGGLLNYERFTGKKGKPTGPTVDESASATAENDEKPVEHADGVAAHEATEFDRAGRAVGEGAEEKFKEPIEEPPTVDQDEGLWEEHFKTHTDSKPYGPNSVAADINFIGFRHVYGVPEHADSFALRDTNQTDPYRLYNLDVFEYEVGNTMALYGSVPYIVAHNAQRTVGAFWLNSAEGWFDIGVDQHSSGLIGNLLSKFYHSENVAVAKTHWMFESGIVDLFLLAGPTCSDVFSQYSSLTGTAPIPPLFSLGYHVSRWNYVDMEDVRNVDANFDLFDIPYDVIWLDIEHADGKRYFTWDPVKFANPDEMIKNISAKGRKMVVVIDPHVKVDENWEFYKEAREKDFYVKDKNGNVFEGWCWPGNAVYPDFVNPSVREWYARKYDLAEFKGSTEDLFIWNDMNEPSVFSGPEVTMPKDNIHFGRVEHREVHNTFALLNHMTTYKGLVDRSKGKKRPFVLTRGFFIGTQRYAAVWTGDNTAEWSHMKISTPMVLTLGITGIPFAGADIGGFFRNPDEEMIVRWHQIGAFHSFYRLHSELNTRRREPWVFSEKTRELIRDAIRLRYSLLPYWYNLFYEHSVSGWPVMRPLWTEFPDDEHTFSEEEQFMVGNALMVMPVVQAGISSVNVYLPGKNSVWYDWDTQLPSSGPGVIQVFTPLEKIPLFIRGGCILPMRDRIRRSSILSKHDPITLLIALNKEASVGTFASGTFYLDDGESFEYKKGKYLRRYFEYTGDQRGGKLTSKSLDDKAKFPTDVTIEKIVIYGMRFYPRIVHLFEGDYTPAPLTFNYDNKRMTLTVRKPVVSVSSDFRLDVHS</sequence>
<dbReference type="FunFam" id="3.20.20.80:FF:000039">
    <property type="entry name" value="Glucosidase, alpha neutral C"/>
    <property type="match status" value="1"/>
</dbReference>
<keyword evidence="7" id="KW-0325">Glycoprotein</keyword>
<dbReference type="GO" id="GO:0006491">
    <property type="term" value="P:N-glycan processing"/>
    <property type="evidence" value="ECO:0007669"/>
    <property type="project" value="TreeGrafter"/>
</dbReference>